<sequence>MAVGAAPKVQLDKVARLQFLQREHLHAEGAGPLALAGDVIIEILHPRPGWGLVVGVDVIPSKGGGKVHHPGARVETLGSKVGAVAPQKLVVVISGISAQSPLMRVGNGKLAIVRNDQQ</sequence>
<reference evidence="1" key="1">
    <citation type="submission" date="2019-08" db="EMBL/GenBank/DDBJ databases">
        <authorList>
            <person name="Kucharzyk K."/>
            <person name="Murdoch R.W."/>
            <person name="Higgins S."/>
            <person name="Loffler F."/>
        </authorList>
    </citation>
    <scope>NUCLEOTIDE SEQUENCE</scope>
</reference>
<protein>
    <submittedName>
        <fullName evidence="1">Uncharacterized protein</fullName>
    </submittedName>
</protein>
<dbReference type="EMBL" id="VSSQ01053675">
    <property type="protein sequence ID" value="MPN07677.1"/>
    <property type="molecule type" value="Genomic_DNA"/>
</dbReference>
<gene>
    <name evidence="1" type="ORF">SDC9_154948</name>
</gene>
<name>A0A645F0F8_9ZZZZ</name>
<proteinExistence type="predicted"/>
<evidence type="ECO:0000313" key="1">
    <source>
        <dbReference type="EMBL" id="MPN07677.1"/>
    </source>
</evidence>
<dbReference type="AlphaFoldDB" id="A0A645F0F8"/>
<accession>A0A645F0F8</accession>
<comment type="caution">
    <text evidence="1">The sequence shown here is derived from an EMBL/GenBank/DDBJ whole genome shotgun (WGS) entry which is preliminary data.</text>
</comment>
<organism evidence="1">
    <name type="scientific">bioreactor metagenome</name>
    <dbReference type="NCBI Taxonomy" id="1076179"/>
    <lineage>
        <taxon>unclassified sequences</taxon>
        <taxon>metagenomes</taxon>
        <taxon>ecological metagenomes</taxon>
    </lineage>
</organism>